<dbReference type="EMBL" id="HBUF01148927">
    <property type="protein sequence ID" value="CAG6647835.1"/>
    <property type="molecule type" value="Transcribed_RNA"/>
</dbReference>
<dbReference type="SMART" id="SM00238">
    <property type="entry name" value="BIR"/>
    <property type="match status" value="1"/>
</dbReference>
<dbReference type="Gene3D" id="1.10.1170.10">
    <property type="entry name" value="Inhibitor Of Apoptosis Protein (2mihbC-IAP-1), Chain A"/>
    <property type="match status" value="1"/>
</dbReference>
<keyword evidence="2" id="KW-0862">Zinc</keyword>
<dbReference type="InterPro" id="IPR001370">
    <property type="entry name" value="BIR_rpt"/>
</dbReference>
<dbReference type="SUPFAM" id="SSF57924">
    <property type="entry name" value="Inhibitor of apoptosis (IAP) repeat"/>
    <property type="match status" value="1"/>
</dbReference>
<accession>A0A8D8RDU3</accession>
<name>A0A8D8RDU3_9HEMI</name>
<dbReference type="GO" id="GO:0046872">
    <property type="term" value="F:metal ion binding"/>
    <property type="evidence" value="ECO:0007669"/>
    <property type="project" value="UniProtKB-KW"/>
</dbReference>
<dbReference type="PANTHER" id="PTHR46771:SF5">
    <property type="entry name" value="DETERIN"/>
    <property type="match status" value="1"/>
</dbReference>
<keyword evidence="1" id="KW-0479">Metal-binding</keyword>
<sequence length="169" mass="20275">MEVYGVFVSFSICLAEFGEILSAYQNVNLKKSTKMMFYRNRLKTFTSWPFSSEKQDTCSAECMAAAGFYSICKKRNDTSVKCFCCLKELDGWEAMDSPWEEHRRHQSNCTFIMLNKMEPEWMLGDYIELQQRMVIKYLEYDQSWEMENLEHELDKKQRSLQKEKRKKKR</sequence>
<evidence type="ECO:0000256" key="1">
    <source>
        <dbReference type="ARBA" id="ARBA00022723"/>
    </source>
</evidence>
<dbReference type="InterPro" id="IPR051190">
    <property type="entry name" value="Baculoviral_IAP"/>
</dbReference>
<dbReference type="EMBL" id="HBUF01148925">
    <property type="protein sequence ID" value="CAG6647833.1"/>
    <property type="molecule type" value="Transcribed_RNA"/>
</dbReference>
<evidence type="ECO:0000256" key="2">
    <source>
        <dbReference type="ARBA" id="ARBA00022833"/>
    </source>
</evidence>
<dbReference type="PROSITE" id="PS50143">
    <property type="entry name" value="BIR_REPEAT_2"/>
    <property type="match status" value="1"/>
</dbReference>
<dbReference type="AlphaFoldDB" id="A0A8D8RDU3"/>
<reference evidence="3" key="1">
    <citation type="submission" date="2021-05" db="EMBL/GenBank/DDBJ databases">
        <authorList>
            <person name="Alioto T."/>
            <person name="Alioto T."/>
            <person name="Gomez Garrido J."/>
        </authorList>
    </citation>
    <scope>NUCLEOTIDE SEQUENCE</scope>
</reference>
<dbReference type="PANTHER" id="PTHR46771">
    <property type="entry name" value="DETERIN"/>
    <property type="match status" value="1"/>
</dbReference>
<dbReference type="EMBL" id="HBUF01148926">
    <property type="protein sequence ID" value="CAG6647834.1"/>
    <property type="molecule type" value="Transcribed_RNA"/>
</dbReference>
<organism evidence="3">
    <name type="scientific">Cacopsylla melanoneura</name>
    <dbReference type="NCBI Taxonomy" id="428564"/>
    <lineage>
        <taxon>Eukaryota</taxon>
        <taxon>Metazoa</taxon>
        <taxon>Ecdysozoa</taxon>
        <taxon>Arthropoda</taxon>
        <taxon>Hexapoda</taxon>
        <taxon>Insecta</taxon>
        <taxon>Pterygota</taxon>
        <taxon>Neoptera</taxon>
        <taxon>Paraneoptera</taxon>
        <taxon>Hemiptera</taxon>
        <taxon>Sternorrhyncha</taxon>
        <taxon>Psylloidea</taxon>
        <taxon>Psyllidae</taxon>
        <taxon>Psyllinae</taxon>
        <taxon>Cacopsylla</taxon>
    </lineage>
</organism>
<proteinExistence type="predicted"/>
<dbReference type="CDD" id="cd00022">
    <property type="entry name" value="BIR"/>
    <property type="match status" value="1"/>
</dbReference>
<dbReference type="Pfam" id="PF00653">
    <property type="entry name" value="BIR"/>
    <property type="match status" value="1"/>
</dbReference>
<protein>
    <submittedName>
        <fullName evidence="3">Baculoviral IAP repeat-containing protein 5.2-B</fullName>
    </submittedName>
</protein>
<evidence type="ECO:0000313" key="3">
    <source>
        <dbReference type="EMBL" id="CAG6647835.1"/>
    </source>
</evidence>